<dbReference type="Gene3D" id="3.30.450.40">
    <property type="match status" value="1"/>
</dbReference>
<dbReference type="InterPro" id="IPR005561">
    <property type="entry name" value="ANTAR"/>
</dbReference>
<dbReference type="Proteomes" id="UP000246018">
    <property type="component" value="Unassembled WGS sequence"/>
</dbReference>
<dbReference type="SUPFAM" id="SSF52172">
    <property type="entry name" value="CheY-like"/>
    <property type="match status" value="1"/>
</dbReference>
<evidence type="ECO:0000313" key="7">
    <source>
        <dbReference type="Proteomes" id="UP000246018"/>
    </source>
</evidence>
<gene>
    <name evidence="6" type="ORF">DDE18_12740</name>
</gene>
<keyword evidence="4" id="KW-0804">Transcription</keyword>
<dbReference type="SMART" id="SM01012">
    <property type="entry name" value="ANTAR"/>
    <property type="match status" value="1"/>
</dbReference>
<dbReference type="Pfam" id="PF13185">
    <property type="entry name" value="GAF_2"/>
    <property type="match status" value="1"/>
</dbReference>
<evidence type="ECO:0000256" key="4">
    <source>
        <dbReference type="ARBA" id="ARBA00023163"/>
    </source>
</evidence>
<reference evidence="6 7" key="1">
    <citation type="submission" date="2018-04" db="EMBL/GenBank/DDBJ databases">
        <title>Genome of Nocardioides gansuensis WSJ-1.</title>
        <authorList>
            <person name="Wu S."/>
            <person name="Wang G."/>
        </authorList>
    </citation>
    <scope>NUCLEOTIDE SEQUENCE [LARGE SCALE GENOMIC DNA]</scope>
    <source>
        <strain evidence="6 7">WSJ-1</strain>
    </source>
</reference>
<dbReference type="PIRSF" id="PIRSF036625">
    <property type="entry name" value="GAF_ANTAR"/>
    <property type="match status" value="1"/>
</dbReference>
<dbReference type="InterPro" id="IPR012074">
    <property type="entry name" value="GAF_ANTAR"/>
</dbReference>
<dbReference type="SMART" id="SM00065">
    <property type="entry name" value="GAF"/>
    <property type="match status" value="1"/>
</dbReference>
<evidence type="ECO:0000256" key="1">
    <source>
        <dbReference type="ARBA" id="ARBA00022679"/>
    </source>
</evidence>
<dbReference type="SUPFAM" id="SSF55781">
    <property type="entry name" value="GAF domain-like"/>
    <property type="match status" value="1"/>
</dbReference>
<dbReference type="GO" id="GO:0003723">
    <property type="term" value="F:RNA binding"/>
    <property type="evidence" value="ECO:0007669"/>
    <property type="project" value="InterPro"/>
</dbReference>
<evidence type="ECO:0000313" key="6">
    <source>
        <dbReference type="EMBL" id="PVG82564.1"/>
    </source>
</evidence>
<evidence type="ECO:0000256" key="3">
    <source>
        <dbReference type="ARBA" id="ARBA00023015"/>
    </source>
</evidence>
<dbReference type="Pfam" id="PF03861">
    <property type="entry name" value="ANTAR"/>
    <property type="match status" value="1"/>
</dbReference>
<name>A0A2T8FA06_9ACTN</name>
<dbReference type="InterPro" id="IPR029016">
    <property type="entry name" value="GAF-like_dom_sf"/>
</dbReference>
<sequence>MAVQLHHEPTMEDTVDRLLEFALKALGCAHAGVIFVHKGKKVETIAATDDVVAKLDAIQMQIGQGPDIEVLSDRTSVLVRDVRTEARWPEWASLVASTGIRSMLGMRLYTSSTTIGSLNFYDPEPDHFDLHDRQVAHVLARHAAIALDNARDSENLWKAIDARKLIGQAQGILMERFAIDADQAFAVLMRYSQHHNVKLHTVAEQLVMTRSLPPAPPQAASGGPSR</sequence>
<dbReference type="OrthoDB" id="7466251at2"/>
<keyword evidence="7" id="KW-1185">Reference proteome</keyword>
<organism evidence="6 7">
    <name type="scientific">Nocardioides gansuensis</name>
    <dbReference type="NCBI Taxonomy" id="2138300"/>
    <lineage>
        <taxon>Bacteria</taxon>
        <taxon>Bacillati</taxon>
        <taxon>Actinomycetota</taxon>
        <taxon>Actinomycetes</taxon>
        <taxon>Propionibacteriales</taxon>
        <taxon>Nocardioidaceae</taxon>
        <taxon>Nocardioides</taxon>
    </lineage>
</organism>
<proteinExistence type="predicted"/>
<dbReference type="InterPro" id="IPR036388">
    <property type="entry name" value="WH-like_DNA-bd_sf"/>
</dbReference>
<protein>
    <submittedName>
        <fullName evidence="6">Antitermination regulator</fullName>
    </submittedName>
</protein>
<dbReference type="InterPro" id="IPR011006">
    <property type="entry name" value="CheY-like_superfamily"/>
</dbReference>
<evidence type="ECO:0000256" key="2">
    <source>
        <dbReference type="ARBA" id="ARBA00022777"/>
    </source>
</evidence>
<comment type="caution">
    <text evidence="6">The sequence shown here is derived from an EMBL/GenBank/DDBJ whole genome shotgun (WGS) entry which is preliminary data.</text>
</comment>
<dbReference type="Gene3D" id="1.10.10.10">
    <property type="entry name" value="Winged helix-like DNA-binding domain superfamily/Winged helix DNA-binding domain"/>
    <property type="match status" value="1"/>
</dbReference>
<dbReference type="GO" id="GO:0016301">
    <property type="term" value="F:kinase activity"/>
    <property type="evidence" value="ECO:0007669"/>
    <property type="project" value="UniProtKB-KW"/>
</dbReference>
<accession>A0A2T8FA06</accession>
<evidence type="ECO:0000259" key="5">
    <source>
        <dbReference type="PROSITE" id="PS50921"/>
    </source>
</evidence>
<keyword evidence="1" id="KW-0808">Transferase</keyword>
<dbReference type="InterPro" id="IPR003018">
    <property type="entry name" value="GAF"/>
</dbReference>
<dbReference type="PROSITE" id="PS50921">
    <property type="entry name" value="ANTAR"/>
    <property type="match status" value="1"/>
</dbReference>
<dbReference type="EMBL" id="QDGZ01000005">
    <property type="protein sequence ID" value="PVG82564.1"/>
    <property type="molecule type" value="Genomic_DNA"/>
</dbReference>
<keyword evidence="2" id="KW-0418">Kinase</keyword>
<dbReference type="AlphaFoldDB" id="A0A2T8FA06"/>
<keyword evidence="3" id="KW-0805">Transcription regulation</keyword>
<feature type="domain" description="ANTAR" evidence="5">
    <location>
        <begin position="146"/>
        <end position="207"/>
    </location>
</feature>